<evidence type="ECO:0000313" key="1">
    <source>
        <dbReference type="EMBL" id="NLR89746.1"/>
    </source>
</evidence>
<organism evidence="1 2">
    <name type="scientific">Flammeovirga agarivorans</name>
    <dbReference type="NCBI Taxonomy" id="2726742"/>
    <lineage>
        <taxon>Bacteria</taxon>
        <taxon>Pseudomonadati</taxon>
        <taxon>Bacteroidota</taxon>
        <taxon>Cytophagia</taxon>
        <taxon>Cytophagales</taxon>
        <taxon>Flammeovirgaceae</taxon>
        <taxon>Flammeovirga</taxon>
    </lineage>
</organism>
<reference evidence="1 2" key="1">
    <citation type="submission" date="2020-04" db="EMBL/GenBank/DDBJ databases">
        <title>Flammeovirga sp. SR4, a novel species isolated from seawater.</title>
        <authorList>
            <person name="Wang X."/>
        </authorList>
    </citation>
    <scope>NUCLEOTIDE SEQUENCE [LARGE SCALE GENOMIC DNA]</scope>
    <source>
        <strain evidence="1 2">SR4</strain>
    </source>
</reference>
<name>A0A7X8XTV9_9BACT</name>
<sequence length="72" mass="7799">MKQRLLNNWNIPRVLWLVLGVAVLAPSVQNHEVVGIVMGGYFILMSIMGWGCNAKNGCCGSSCSCDSSKGRQ</sequence>
<proteinExistence type="predicted"/>
<dbReference type="RefSeq" id="WP_168880432.1">
    <property type="nucleotide sequence ID" value="NZ_JABAIL010000001.1"/>
</dbReference>
<protein>
    <submittedName>
        <fullName evidence="1">Uncharacterized protein</fullName>
    </submittedName>
</protein>
<gene>
    <name evidence="1" type="ORF">HGP29_00945</name>
</gene>
<dbReference type="EMBL" id="JABAIL010000001">
    <property type="protein sequence ID" value="NLR89746.1"/>
    <property type="molecule type" value="Genomic_DNA"/>
</dbReference>
<comment type="caution">
    <text evidence="1">The sequence shown here is derived from an EMBL/GenBank/DDBJ whole genome shotgun (WGS) entry which is preliminary data.</text>
</comment>
<accession>A0A7X8XTV9</accession>
<keyword evidence="2" id="KW-1185">Reference proteome</keyword>
<evidence type="ECO:0000313" key="2">
    <source>
        <dbReference type="Proteomes" id="UP000585050"/>
    </source>
</evidence>
<dbReference type="Proteomes" id="UP000585050">
    <property type="component" value="Unassembled WGS sequence"/>
</dbReference>
<dbReference type="AlphaFoldDB" id="A0A7X8XTV9"/>